<evidence type="ECO:0000313" key="5">
    <source>
        <dbReference type="EMBL" id="RRH73550.1"/>
    </source>
</evidence>
<dbReference type="SUPFAM" id="SSF103088">
    <property type="entry name" value="OmpA-like"/>
    <property type="match status" value="1"/>
</dbReference>
<proteinExistence type="predicted"/>
<dbReference type="NCBIfam" id="TIGR03349">
    <property type="entry name" value="IV_VI_DotU"/>
    <property type="match status" value="1"/>
</dbReference>
<dbReference type="PANTHER" id="PTHR38033">
    <property type="entry name" value="MEMBRANE PROTEIN-RELATED"/>
    <property type="match status" value="1"/>
</dbReference>
<feature type="domain" description="OmpA-like" evidence="4">
    <location>
        <begin position="358"/>
        <end position="478"/>
    </location>
</feature>
<gene>
    <name evidence="5" type="ORF">EG244_12790</name>
</gene>
<evidence type="ECO:0000256" key="1">
    <source>
        <dbReference type="PROSITE-ProRule" id="PRU00473"/>
    </source>
</evidence>
<keyword evidence="1 3" id="KW-0472">Membrane</keyword>
<protein>
    <submittedName>
        <fullName evidence="5">Type VI secretion system protein TssL</fullName>
    </submittedName>
</protein>
<evidence type="ECO:0000259" key="4">
    <source>
        <dbReference type="PROSITE" id="PS51123"/>
    </source>
</evidence>
<feature type="transmembrane region" description="Helical" evidence="3">
    <location>
        <begin position="273"/>
        <end position="296"/>
    </location>
</feature>
<dbReference type="InterPro" id="IPR017732">
    <property type="entry name" value="T4/T6SS_DotU"/>
</dbReference>
<reference evidence="5 6" key="1">
    <citation type="submission" date="2018-11" db="EMBL/GenBank/DDBJ databases">
        <title>Gemmobacter sp. nov., YIM 102744-1 draft genome.</title>
        <authorList>
            <person name="Li G."/>
            <person name="Jiang Y."/>
        </authorList>
    </citation>
    <scope>NUCLEOTIDE SEQUENCE [LARGE SCALE GENOMIC DNA]</scope>
    <source>
        <strain evidence="5 6">YIM 102744-1</strain>
    </source>
</reference>
<dbReference type="InterPro" id="IPR006665">
    <property type="entry name" value="OmpA-like"/>
</dbReference>
<dbReference type="AlphaFoldDB" id="A0A3P3DH10"/>
<dbReference type="InterPro" id="IPR038522">
    <property type="entry name" value="T4/T6SS_DotU_sf"/>
</dbReference>
<evidence type="ECO:0000313" key="6">
    <source>
        <dbReference type="Proteomes" id="UP000282125"/>
    </source>
</evidence>
<dbReference type="EMBL" id="RRAZ01000017">
    <property type="protein sequence ID" value="RRH73550.1"/>
    <property type="molecule type" value="Genomic_DNA"/>
</dbReference>
<organism evidence="5 6">
    <name type="scientific">Falsigemmobacter faecalis</name>
    <dbReference type="NCBI Taxonomy" id="2488730"/>
    <lineage>
        <taxon>Bacteria</taxon>
        <taxon>Pseudomonadati</taxon>
        <taxon>Pseudomonadota</taxon>
        <taxon>Alphaproteobacteria</taxon>
        <taxon>Rhodobacterales</taxon>
        <taxon>Paracoccaceae</taxon>
        <taxon>Falsigemmobacter</taxon>
    </lineage>
</organism>
<sequence length="480" mass="52664">MHPSHGALSDAGRALSTGEENGLRWRWLRWAQPDTPACCAAGKESAMSGRDAFTRPDTRSDAGSSDPQSPRPGPLSRRDPQPDDSLTDHNPLLSAASILFSLIGRMRALPRLSDPAALQRAAMAEVRAFEVLALQRGAHPQQVKLARYAVCATLDDVARCRPWAEALGWDRDLMVGRFHRENVGGSRFRDLLASLEENPEQNIDLLEFFHFCLALGFAGELRGTQAGAERLHVIRARLAGLLQDLRRARAGGRAPLGRPVLCRHRERSFLTPLLLAVALVAFLLPAGFLILSLALARQSEAAFAALAAPDRGRSDVLSRRAPAFVPELSQEMEAERSLLETRLAAEIAADQIRLVRDGTTITLSLDSEQLFRRGSDQLRPEAQPLLQRLAAALVTFQGQVLVGGHSDHQPQLSARFPTGLHLTLARAAALRARFADLADPSVQLAKEVRVVRELTARDGRSEGRSQTRRIDISLVMERKE</sequence>
<keyword evidence="6" id="KW-1185">Reference proteome</keyword>
<dbReference type="PANTHER" id="PTHR38033:SF1">
    <property type="entry name" value="DOTU FAMILY TYPE IV_VI SECRETION SYSTEM PROTEIN"/>
    <property type="match status" value="1"/>
</dbReference>
<dbReference type="Proteomes" id="UP000282125">
    <property type="component" value="Unassembled WGS sequence"/>
</dbReference>
<dbReference type="RefSeq" id="WP_124965384.1">
    <property type="nucleotide sequence ID" value="NZ_RRAZ01000017.1"/>
</dbReference>
<dbReference type="Pfam" id="PF09850">
    <property type="entry name" value="DotU"/>
    <property type="match status" value="1"/>
</dbReference>
<evidence type="ECO:0000256" key="3">
    <source>
        <dbReference type="SAM" id="Phobius"/>
    </source>
</evidence>
<dbReference type="InterPro" id="IPR036737">
    <property type="entry name" value="OmpA-like_sf"/>
</dbReference>
<keyword evidence="3" id="KW-1133">Transmembrane helix</keyword>
<dbReference type="NCBIfam" id="NF038228">
    <property type="entry name" value="IcmH_DotU_IVB"/>
    <property type="match status" value="1"/>
</dbReference>
<keyword evidence="3" id="KW-0812">Transmembrane</keyword>
<feature type="region of interest" description="Disordered" evidence="2">
    <location>
        <begin position="39"/>
        <end position="90"/>
    </location>
</feature>
<dbReference type="Gene3D" id="1.25.40.590">
    <property type="entry name" value="Type IV / VI secretion system, DotU"/>
    <property type="match status" value="1"/>
</dbReference>
<name>A0A3P3DH10_9RHOB</name>
<evidence type="ECO:0000256" key="2">
    <source>
        <dbReference type="SAM" id="MobiDB-lite"/>
    </source>
</evidence>
<dbReference type="Gene3D" id="3.30.1330.60">
    <property type="entry name" value="OmpA-like domain"/>
    <property type="match status" value="1"/>
</dbReference>
<dbReference type="GO" id="GO:0016020">
    <property type="term" value="C:membrane"/>
    <property type="evidence" value="ECO:0007669"/>
    <property type="project" value="UniProtKB-UniRule"/>
</dbReference>
<dbReference type="PROSITE" id="PS51123">
    <property type="entry name" value="OMPA_2"/>
    <property type="match status" value="1"/>
</dbReference>
<comment type="caution">
    <text evidence="5">The sequence shown here is derived from an EMBL/GenBank/DDBJ whole genome shotgun (WGS) entry which is preliminary data.</text>
</comment>
<accession>A0A3P3DH10</accession>